<dbReference type="EMBL" id="JAFITA010000010">
    <property type="protein sequence ID" value="MBN4077434.1"/>
    <property type="molecule type" value="Genomic_DNA"/>
</dbReference>
<gene>
    <name evidence="15" type="ORF">JYT19_00825</name>
</gene>
<evidence type="ECO:0000256" key="8">
    <source>
        <dbReference type="ARBA" id="ARBA00022968"/>
    </source>
</evidence>
<evidence type="ECO:0000256" key="9">
    <source>
        <dbReference type="ARBA" id="ARBA00022989"/>
    </source>
</evidence>
<keyword evidence="13" id="KW-0456">Lyase</keyword>
<comment type="subcellular location">
    <subcellularLocation>
        <location evidence="2">Golgi apparatus</location>
        <location evidence="2">Golgi stack membrane</location>
        <topology evidence="2">Single-pass type II membrane protein</topology>
    </subcellularLocation>
</comment>
<comment type="cofactor">
    <cofactor evidence="1">
        <name>NAD(+)</name>
        <dbReference type="ChEBI" id="CHEBI:57540"/>
    </cofactor>
</comment>
<evidence type="ECO:0000256" key="5">
    <source>
        <dbReference type="ARBA" id="ARBA00012290"/>
    </source>
</evidence>
<dbReference type="Proteomes" id="UP000765003">
    <property type="component" value="Unassembled WGS sequence"/>
</dbReference>
<evidence type="ECO:0000256" key="3">
    <source>
        <dbReference type="ARBA" id="ARBA00005100"/>
    </source>
</evidence>
<keyword evidence="6" id="KW-0812">Transmembrane</keyword>
<evidence type="ECO:0000256" key="7">
    <source>
        <dbReference type="ARBA" id="ARBA00022793"/>
    </source>
</evidence>
<keyword evidence="7" id="KW-0210">Decarboxylase</keyword>
<dbReference type="InterPro" id="IPR016040">
    <property type="entry name" value="NAD(P)-bd_dom"/>
</dbReference>
<comment type="similarity">
    <text evidence="4">Belongs to the NAD(P)-dependent epimerase/dehydratase family. UDP-glucuronic acid decarboxylase subfamily.</text>
</comment>
<name>A0ABS3AZ71_9FIRM</name>
<evidence type="ECO:0000256" key="6">
    <source>
        <dbReference type="ARBA" id="ARBA00022692"/>
    </source>
</evidence>
<evidence type="ECO:0000313" key="15">
    <source>
        <dbReference type="EMBL" id="MBN4077434.1"/>
    </source>
</evidence>
<organism evidence="15 16">
    <name type="scientific">Sulfobacillus acidophilus</name>
    <dbReference type="NCBI Taxonomy" id="53633"/>
    <lineage>
        <taxon>Bacteria</taxon>
        <taxon>Bacillati</taxon>
        <taxon>Bacillota</taxon>
        <taxon>Clostridia</taxon>
        <taxon>Eubacteriales</taxon>
        <taxon>Clostridiales Family XVII. Incertae Sedis</taxon>
        <taxon>Sulfobacillus</taxon>
    </lineage>
</organism>
<comment type="caution">
    <text evidence="15">The sequence shown here is derived from an EMBL/GenBank/DDBJ whole genome shotgun (WGS) entry which is preliminary data.</text>
</comment>
<evidence type="ECO:0000256" key="1">
    <source>
        <dbReference type="ARBA" id="ARBA00001911"/>
    </source>
</evidence>
<dbReference type="PANTHER" id="PTHR43078:SF6">
    <property type="entry name" value="UDP-GLUCURONIC ACID DECARBOXYLASE 1"/>
    <property type="match status" value="1"/>
</dbReference>
<keyword evidence="10" id="KW-0520">NAD</keyword>
<feature type="domain" description="NAD(P)-binding" evidence="14">
    <location>
        <begin position="4"/>
        <end position="319"/>
    </location>
</feature>
<evidence type="ECO:0000313" key="16">
    <source>
        <dbReference type="Proteomes" id="UP000765003"/>
    </source>
</evidence>
<evidence type="ECO:0000256" key="10">
    <source>
        <dbReference type="ARBA" id="ARBA00023027"/>
    </source>
</evidence>
<evidence type="ECO:0000256" key="2">
    <source>
        <dbReference type="ARBA" id="ARBA00004447"/>
    </source>
</evidence>
<keyword evidence="9" id="KW-1133">Transmembrane helix</keyword>
<dbReference type="PANTHER" id="PTHR43078">
    <property type="entry name" value="UDP-GLUCURONIC ACID DECARBOXYLASE-RELATED"/>
    <property type="match status" value="1"/>
</dbReference>
<dbReference type="EC" id="4.1.1.35" evidence="5"/>
<dbReference type="Pfam" id="PF16363">
    <property type="entry name" value="GDP_Man_Dehyd"/>
    <property type="match status" value="1"/>
</dbReference>
<evidence type="ECO:0000256" key="12">
    <source>
        <dbReference type="ARBA" id="ARBA00023136"/>
    </source>
</evidence>
<accession>A0ABS3AZ71</accession>
<dbReference type="Gene3D" id="3.40.50.720">
    <property type="entry name" value="NAD(P)-binding Rossmann-like Domain"/>
    <property type="match status" value="1"/>
</dbReference>
<dbReference type="InterPro" id="IPR044516">
    <property type="entry name" value="UXS-like"/>
</dbReference>
<sequence length="346" mass="39146">MKIFITGGAGFIGHHLAAKYLEQGHEVYIIDNLSTGSINNIDFIYNKCPNAKQSLFFFKGSVFDYEKMLELTGICDQVIHLAAAVGVRYILDNPLESIITNVRATENVLELCSKFKKKVLIASTSEVYGKRNKSDNKALEENDDCIYGPSNKSRWSYAASKLIDEFTARAYYKEKNLQVVTVRFFNTVGPRQTGRYGMVIPRFVNQALKNEDITVYGDGMQSRTFTHVSEATNSVIKLMENKKAVGEVINIGGMEEITILDLAKRIKEMVNSKSKIKLIPYEEAYPSDFEDMQRRVPSVKKLESIINYSPKFNLNGILTDVIESFKEEPIKEKEATKQSQTQYGVC</sequence>
<proteinExistence type="inferred from homology"/>
<reference evidence="15" key="1">
    <citation type="submission" date="2021-02" db="EMBL/GenBank/DDBJ databases">
        <title>Activity-based single-cell genomes from oceanic crustal fluid captures similar information to metagenomic and metatranscriptomic surveys with orders of magnitude less sampling.</title>
        <authorList>
            <person name="D'Angelo T.S."/>
            <person name="Orcutt B.N."/>
        </authorList>
    </citation>
    <scope>NUCLEOTIDE SEQUENCE [LARGE SCALE GENOMIC DNA]</scope>
    <source>
        <strain evidence="15">AH-315-E05</strain>
    </source>
</reference>
<keyword evidence="16" id="KW-1185">Reference proteome</keyword>
<keyword evidence="8" id="KW-0735">Signal-anchor</keyword>
<evidence type="ECO:0000256" key="11">
    <source>
        <dbReference type="ARBA" id="ARBA00023034"/>
    </source>
</evidence>
<dbReference type="SUPFAM" id="SSF51735">
    <property type="entry name" value="NAD(P)-binding Rossmann-fold domains"/>
    <property type="match status" value="1"/>
</dbReference>
<evidence type="ECO:0000259" key="14">
    <source>
        <dbReference type="Pfam" id="PF16363"/>
    </source>
</evidence>
<comment type="pathway">
    <text evidence="3">Nucleotide-sugar biosynthesis; UDP-alpha-D-xylose biosynthesis; UDP-alpha-D-xylose from UDP-alpha-D-glucuronate: step 1/1.</text>
</comment>
<evidence type="ECO:0000256" key="4">
    <source>
        <dbReference type="ARBA" id="ARBA00007505"/>
    </source>
</evidence>
<dbReference type="InterPro" id="IPR036291">
    <property type="entry name" value="NAD(P)-bd_dom_sf"/>
</dbReference>
<protein>
    <recommendedName>
        <fullName evidence="5">UDP-glucuronate decarboxylase</fullName>
        <ecNumber evidence="5">4.1.1.35</ecNumber>
    </recommendedName>
</protein>
<keyword evidence="11" id="KW-0333">Golgi apparatus</keyword>
<evidence type="ECO:0000256" key="13">
    <source>
        <dbReference type="ARBA" id="ARBA00023239"/>
    </source>
</evidence>
<keyword evidence="12" id="KW-0472">Membrane</keyword>